<dbReference type="EMBL" id="LQBL01000031">
    <property type="protein sequence ID" value="KUG51773.1"/>
    <property type="molecule type" value="Genomic_DNA"/>
</dbReference>
<evidence type="ECO:0000256" key="7">
    <source>
        <dbReference type="SAM" id="Phobius"/>
    </source>
</evidence>
<evidence type="ECO:0000256" key="6">
    <source>
        <dbReference type="SAM" id="MobiDB-lite"/>
    </source>
</evidence>
<keyword evidence="10" id="KW-1185">Reference proteome</keyword>
<accession>A0A0W8I209</accession>
<dbReference type="STRING" id="767452.AVL62_07385"/>
<evidence type="ECO:0000256" key="3">
    <source>
        <dbReference type="ARBA" id="ARBA00022692"/>
    </source>
</evidence>
<keyword evidence="2" id="KW-1003">Cell membrane</keyword>
<keyword evidence="3 7" id="KW-0812">Transmembrane</keyword>
<comment type="caution">
    <text evidence="9">The sequence shown here is derived from an EMBL/GenBank/DDBJ whole genome shotgun (WGS) entry which is preliminary data.</text>
</comment>
<evidence type="ECO:0000256" key="2">
    <source>
        <dbReference type="ARBA" id="ARBA00022475"/>
    </source>
</evidence>
<evidence type="ECO:0000256" key="5">
    <source>
        <dbReference type="ARBA" id="ARBA00023136"/>
    </source>
</evidence>
<reference evidence="9 10" key="1">
    <citation type="submission" date="2015-12" db="EMBL/GenBank/DDBJ databases">
        <title>Serinicoccus chungangenesis strain CD08_5 genome sequencing and assembly.</title>
        <authorList>
            <person name="Chander A.M."/>
            <person name="Kaur G."/>
            <person name="Nair G.R."/>
            <person name="Dhawan D.K."/>
            <person name="Kochhar R.K."/>
            <person name="Mayilraj S."/>
            <person name="Bhadada S.K."/>
        </authorList>
    </citation>
    <scope>NUCLEOTIDE SEQUENCE [LARGE SCALE GENOMIC DNA]</scope>
    <source>
        <strain evidence="9 10">CD08_5</strain>
    </source>
</reference>
<proteinExistence type="predicted"/>
<feature type="domain" description="Cardiolipin synthase N-terminal" evidence="8">
    <location>
        <begin position="13"/>
        <end position="57"/>
    </location>
</feature>
<keyword evidence="4 7" id="KW-1133">Transmembrane helix</keyword>
<name>A0A0W8I209_9MICO</name>
<dbReference type="InterPro" id="IPR027379">
    <property type="entry name" value="CLS_N"/>
</dbReference>
<feature type="transmembrane region" description="Helical" evidence="7">
    <location>
        <begin position="37"/>
        <end position="55"/>
    </location>
</feature>
<evidence type="ECO:0000256" key="1">
    <source>
        <dbReference type="ARBA" id="ARBA00004651"/>
    </source>
</evidence>
<comment type="subcellular location">
    <subcellularLocation>
        <location evidence="1">Cell membrane</location>
        <topology evidence="1">Multi-pass membrane protein</topology>
    </subcellularLocation>
</comment>
<dbReference type="AlphaFoldDB" id="A0A0W8I209"/>
<organism evidence="9 10">
    <name type="scientific">Serinicoccus chungangensis</name>
    <dbReference type="NCBI Taxonomy" id="767452"/>
    <lineage>
        <taxon>Bacteria</taxon>
        <taxon>Bacillati</taxon>
        <taxon>Actinomycetota</taxon>
        <taxon>Actinomycetes</taxon>
        <taxon>Micrococcales</taxon>
        <taxon>Ornithinimicrobiaceae</taxon>
        <taxon>Serinicoccus</taxon>
    </lineage>
</organism>
<evidence type="ECO:0000256" key="4">
    <source>
        <dbReference type="ARBA" id="ARBA00022989"/>
    </source>
</evidence>
<dbReference type="Proteomes" id="UP000054837">
    <property type="component" value="Unassembled WGS sequence"/>
</dbReference>
<evidence type="ECO:0000313" key="10">
    <source>
        <dbReference type="Proteomes" id="UP000054837"/>
    </source>
</evidence>
<sequence>MLRVVVAVALLAFVVFTVVDAVQTDKHEVRGLPKPVWVVVCLLLPVVGGLAWLVAGRPRSLLDIIFGDRGGRSGRPRGPLGPDDDPDFLRDL</sequence>
<evidence type="ECO:0000259" key="8">
    <source>
        <dbReference type="Pfam" id="PF13396"/>
    </source>
</evidence>
<feature type="region of interest" description="Disordered" evidence="6">
    <location>
        <begin position="68"/>
        <end position="92"/>
    </location>
</feature>
<gene>
    <name evidence="9" type="ORF">AVL62_07385</name>
</gene>
<evidence type="ECO:0000313" key="9">
    <source>
        <dbReference type="EMBL" id="KUG51773.1"/>
    </source>
</evidence>
<dbReference type="Pfam" id="PF13396">
    <property type="entry name" value="PLDc_N"/>
    <property type="match status" value="1"/>
</dbReference>
<keyword evidence="5 7" id="KW-0472">Membrane</keyword>
<protein>
    <recommendedName>
        <fullName evidence="8">Cardiolipin synthase N-terminal domain-containing protein</fullName>
    </recommendedName>
</protein>
<dbReference type="GO" id="GO:0005886">
    <property type="term" value="C:plasma membrane"/>
    <property type="evidence" value="ECO:0007669"/>
    <property type="project" value="UniProtKB-SubCell"/>
</dbReference>
<dbReference type="RefSeq" id="WP_058892069.1">
    <property type="nucleotide sequence ID" value="NZ_LQBL01000031.1"/>
</dbReference>